<evidence type="ECO:0000313" key="3">
    <source>
        <dbReference type="EMBL" id="GAW83690.1"/>
    </source>
</evidence>
<dbReference type="OMA" id="DHLCSIF"/>
<keyword evidence="2" id="KW-1133">Transmembrane helix</keyword>
<feature type="transmembrane region" description="Helical" evidence="2">
    <location>
        <begin position="568"/>
        <end position="589"/>
    </location>
</feature>
<feature type="transmembrane region" description="Helical" evidence="2">
    <location>
        <begin position="198"/>
        <end position="218"/>
    </location>
</feature>
<proteinExistence type="predicted"/>
<reference evidence="4" key="1">
    <citation type="submission" date="2017-04" db="EMBL/GenBank/DDBJ databases">
        <title>Plasmodium gonderi genome.</title>
        <authorList>
            <person name="Arisue N."/>
            <person name="Honma H."/>
            <person name="Kawai S."/>
            <person name="Tougan T."/>
            <person name="Tanabe K."/>
            <person name="Horii T."/>
        </authorList>
    </citation>
    <scope>NUCLEOTIDE SEQUENCE [LARGE SCALE GENOMIC DNA]</scope>
    <source>
        <strain evidence="4">ATCC 30045</strain>
    </source>
</reference>
<evidence type="ECO:0000256" key="2">
    <source>
        <dbReference type="SAM" id="Phobius"/>
    </source>
</evidence>
<keyword evidence="2" id="KW-0472">Membrane</keyword>
<dbReference type="PANTHER" id="PTHR16189:SF3">
    <property type="entry name" value="AMINO ACID TRANSPORTER TRANSMEMBRANE DOMAIN-CONTAINING PROTEIN"/>
    <property type="match status" value="1"/>
</dbReference>
<feature type="transmembrane region" description="Helical" evidence="2">
    <location>
        <begin position="601"/>
        <end position="622"/>
    </location>
</feature>
<feature type="transmembrane region" description="Helical" evidence="2">
    <location>
        <begin position="536"/>
        <end position="556"/>
    </location>
</feature>
<dbReference type="EMBL" id="BDQF01000015">
    <property type="protein sequence ID" value="GAW83690.1"/>
    <property type="molecule type" value="Genomic_DNA"/>
</dbReference>
<feature type="region of interest" description="Disordered" evidence="1">
    <location>
        <begin position="1940"/>
        <end position="1979"/>
    </location>
</feature>
<evidence type="ECO:0000313" key="4">
    <source>
        <dbReference type="Proteomes" id="UP000195521"/>
    </source>
</evidence>
<accession>A0A1Y1JN70</accession>
<feature type="region of interest" description="Disordered" evidence="1">
    <location>
        <begin position="818"/>
        <end position="838"/>
    </location>
</feature>
<feature type="compositionally biased region" description="Basic and acidic residues" evidence="1">
    <location>
        <begin position="1082"/>
        <end position="1092"/>
    </location>
</feature>
<feature type="transmembrane region" description="Helical" evidence="2">
    <location>
        <begin position="629"/>
        <end position="650"/>
    </location>
</feature>
<sequence>MNIKWLSNISLFNYKEKKGKHNFVRSRKRFRTITWKYTKTIGPFASFIYIFNQSIGSSLFDIPSLIDEVGWIPVILGNMFICSVAVFCSLMILRAMTMIPKNKNFEQRIEYSAVIKYFMSNEKYKIVSFLYHLGNLCNNICGILVISKIIDIFIIKLFGHTILFQVYPEIKISKCSLSLLNSMFNGYYYSSTGHYETIVIYGFTLGYIINAIICIHLSSKGLEETINYQYVVFMIFMTSFLYLSVSSTIYLLSQNYIDEHKAINNLDAYNNLILNRVHLETDLIKNYGKHKELNNIQKNLQLCKNPFFDKCPGMNNFEKNNSPESSPNAEISRFKNIVHNFQRELKRDHLQRNNKIFSCSCFYLNPLYKKNVYVFHNNIFYFMLSSCVNRLNIKNTKIRQHFYSVYKFYEEKNIIDGRISSQNMIKWWNHKIEMLKKKENNDYIENKFHSTYNRNGGKEEGINMNSHQENLNYEKKEKTNKMFFKNLYYMISRIEGIKTYCMGKTFANFIDSYGFVSNIPSWGNEITDDVNVSKSMWVTAIFSSIFYFIFGLIFCLNNSFQNINTSVLYIFNFVAVAPKVITGSISMRYDLMNLDICSDSAAFFFGCIAPFLSAWIFSNGIIFSDAFNYISLICGLFCNFLSPAFAYISACESNKSFYKNPLRKYTIVNRKKTVFSCSSDIRKALGNIIDTFDDNDNLCETEDGDNEKENYQYNCHSNQSENEGIVGYRRSMSLNRYINPKESQISSVSGSSYFKLINGEYTPKSYSKDSTCYGSLSYKSSNDFKLLSNNDSYARACAETIEMEQLCINEDIKKEDNTDNNACTEKKNNQKKKKKKKKGVMFSDEVKEYSSEKISISKSICPCDENGLRNITRVSNLSTKECQTNDKNIDVEPKKVSFSMEQNRIKNLDDMCKVENISHELLEDNKNTQKEKKGKKILMFADQVEMCNDVNTILETKKQQKKKGVTFKDEPKEPFIENAKYEKKEKKVVMFMHTAQVSSEEIDIKENRQVNKTLNDQMISKKKEEPNGNLNPISDAENLKEKEGTKEYKTSLFKYENENQTKSKEILKEESTLSNIKENEEETNKNSKNKCTDKQNHIVDNHFLQETINQKWSSEKFSHYEIKKKNNNKFIMNDEENGKNCIVSNGQIVEIENCSEIAEAAQRSENEGIPDEDRIELKEKKRKILKSRCVHFEEDRPNDTFPTLLKNSDTQIENITQYERNFSDLKNNYDVKKEMKKIELKENKFIKKNDSFEHKEQIFKRQRGKLKSYCKHTITNVLENFDKYDNSIQNVQPLEQKENNRDKTLNNTLKTYEKWNEINPNCNAPDGSYTNDKLFVQDTMIEEIGDIRNKENTFSSFEKDDFAIISNEQIDKTRDRNKTTVFSEQIHQIKENETGTSDPIRMEGKSYSINLKKEISEDSEILINLKDVRDENYLDKNNSQIGQSLHIYQKEDKLGENSRCFHSDDVLTCKNHNNCGTIINNCQMNLLINNASYKDERGSLLSHSKSDELTGKTSNIMHIFSPQEENIQHEQQFPSSLKDHKKNLFSFLNNPNKYKSASYEIISLPDNTTMQHRKLKSLSTQGSINEVEETCNKKELNKNNILFIRQRKKLKSSFHANGDMITGNHKEAIHKEQINEFRKQISEESYITNYYNDEQCTGMSQTQECQMEKEKTNQVNMNKDKIVQDNQKLEISTGTIMKSCETETITPTPDVVLKDSIESKSIEFPRRKTCYKFVDISKLISDLDECEFESEENKNIDSVEHRIEDNNEGKNDEEKGYYFMKSTIDINLSTNKSVSFHEEENEIMRKKATSAEIEKPDVVKKLEKMYSALSNKLHSENSEIFTNDDTDYTDCVDVRCFKIIDNISPVKHYYNAFHRSRILDSKKYDHIYSNDIMIDNKTNMDHLCSIFLFGNPLERNEEYENNKKNLDSLDEPKDITKDTQKEIDNSQDKYDSTSKHKDKKKNILQDRYDSTTNHEDERKDISSNSLFYEEKDNLIIRSFSGNLGRHGKIQKRTIFEKSELRATTGLSRRKSNLSFNPNEEVINSEELNDIIRSNDIVGDVQKRSSNKIEVIKIRIHVYPSLLQKYHVETTYLLLGCLTVFSFVAIISDLLFV</sequence>
<organism evidence="3 4">
    <name type="scientific">Plasmodium gonderi</name>
    <dbReference type="NCBI Taxonomy" id="77519"/>
    <lineage>
        <taxon>Eukaryota</taxon>
        <taxon>Sar</taxon>
        <taxon>Alveolata</taxon>
        <taxon>Apicomplexa</taxon>
        <taxon>Aconoidasida</taxon>
        <taxon>Haemosporida</taxon>
        <taxon>Plasmodiidae</taxon>
        <taxon>Plasmodium</taxon>
        <taxon>Plasmodium (Plasmodium)</taxon>
    </lineage>
</organism>
<comment type="caution">
    <text evidence="3">The sequence shown here is derived from an EMBL/GenBank/DDBJ whole genome shotgun (WGS) entry which is preliminary data.</text>
</comment>
<feature type="transmembrane region" description="Helical" evidence="2">
    <location>
        <begin position="129"/>
        <end position="155"/>
    </location>
</feature>
<feature type="region of interest" description="Disordered" evidence="1">
    <location>
        <begin position="1072"/>
        <end position="1092"/>
    </location>
</feature>
<dbReference type="GeneID" id="39750436"/>
<name>A0A1Y1JN70_PLAGO</name>
<dbReference type="PANTHER" id="PTHR16189">
    <property type="entry name" value="TRANSMEMBRANE PROTEIN 104-RELATED"/>
    <property type="match status" value="1"/>
</dbReference>
<gene>
    <name evidence="3" type="ORF">PGO_144880</name>
</gene>
<dbReference type="Proteomes" id="UP000195521">
    <property type="component" value="Unassembled WGS sequence"/>
</dbReference>
<evidence type="ECO:0000256" key="1">
    <source>
        <dbReference type="SAM" id="MobiDB-lite"/>
    </source>
</evidence>
<dbReference type="RefSeq" id="XP_028546279.1">
    <property type="nucleotide sequence ID" value="XM_028690478.1"/>
</dbReference>
<feature type="transmembrane region" description="Helical" evidence="2">
    <location>
        <begin position="33"/>
        <end position="51"/>
    </location>
</feature>
<keyword evidence="2" id="KW-0812">Transmembrane</keyword>
<feature type="transmembrane region" description="Helical" evidence="2">
    <location>
        <begin position="2091"/>
        <end position="2111"/>
    </location>
</feature>
<keyword evidence="4" id="KW-1185">Reference proteome</keyword>
<feature type="transmembrane region" description="Helical" evidence="2">
    <location>
        <begin position="230"/>
        <end position="252"/>
    </location>
</feature>
<protein>
    <submittedName>
        <fullName evidence="3">Amino acid transporter</fullName>
    </submittedName>
</protein>
<feature type="compositionally biased region" description="Basic residues" evidence="1">
    <location>
        <begin position="829"/>
        <end position="838"/>
    </location>
</feature>
<feature type="transmembrane region" description="Helical" evidence="2">
    <location>
        <begin position="71"/>
        <end position="93"/>
    </location>
</feature>
<dbReference type="OrthoDB" id="294541at2759"/>